<sequence length="197" mass="23105">MKNSGVGHNKPSLSLKGNISRNWENWIVNFKIYLRASGLEDENENRKVRNFPPVQRAAIPSPEKWNSKSRWRSVNVESRKNIKRKRKRDLGLSYINKKGNEIENRILGSPCRCKKNCRQKLQGKEEEIFHSFWNMGNYDLQNAYLFSSIKSTYPKRRYRKKTKKEVSGRKCTILYHIKVNGEDITVCKAGFFAVYGL</sequence>
<dbReference type="OrthoDB" id="6351383at2759"/>
<name>A0A9P0CQ59_9CUCU</name>
<dbReference type="Proteomes" id="UP001153636">
    <property type="component" value="Chromosome 21"/>
</dbReference>
<evidence type="ECO:0000313" key="1">
    <source>
        <dbReference type="EMBL" id="CAH1107442.1"/>
    </source>
</evidence>
<dbReference type="PANTHER" id="PTHR10773:SF19">
    <property type="match status" value="1"/>
</dbReference>
<evidence type="ECO:0000313" key="2">
    <source>
        <dbReference type="Proteomes" id="UP001153636"/>
    </source>
</evidence>
<reference evidence="1" key="1">
    <citation type="submission" date="2022-01" db="EMBL/GenBank/DDBJ databases">
        <authorList>
            <person name="King R."/>
        </authorList>
    </citation>
    <scope>NUCLEOTIDE SEQUENCE</scope>
</reference>
<dbReference type="PANTHER" id="PTHR10773">
    <property type="entry name" value="DNA-DIRECTED RNA POLYMERASES I, II, AND III SUBUNIT RPABC2"/>
    <property type="match status" value="1"/>
</dbReference>
<dbReference type="AlphaFoldDB" id="A0A9P0CQ59"/>
<accession>A0A9P0CQ59</accession>
<proteinExistence type="predicted"/>
<gene>
    <name evidence="1" type="ORF">PSYICH_LOCUS8059</name>
</gene>
<organism evidence="1 2">
    <name type="scientific">Psylliodes chrysocephalus</name>
    <dbReference type="NCBI Taxonomy" id="3402493"/>
    <lineage>
        <taxon>Eukaryota</taxon>
        <taxon>Metazoa</taxon>
        <taxon>Ecdysozoa</taxon>
        <taxon>Arthropoda</taxon>
        <taxon>Hexapoda</taxon>
        <taxon>Insecta</taxon>
        <taxon>Pterygota</taxon>
        <taxon>Neoptera</taxon>
        <taxon>Endopterygota</taxon>
        <taxon>Coleoptera</taxon>
        <taxon>Polyphaga</taxon>
        <taxon>Cucujiformia</taxon>
        <taxon>Chrysomeloidea</taxon>
        <taxon>Chrysomelidae</taxon>
        <taxon>Galerucinae</taxon>
        <taxon>Alticini</taxon>
        <taxon>Psylliodes</taxon>
    </lineage>
</organism>
<protein>
    <submittedName>
        <fullName evidence="1">Uncharacterized protein</fullName>
    </submittedName>
</protein>
<dbReference type="EMBL" id="OV651833">
    <property type="protein sequence ID" value="CAH1107442.1"/>
    <property type="molecule type" value="Genomic_DNA"/>
</dbReference>
<keyword evidence="2" id="KW-1185">Reference proteome</keyword>